<reference evidence="2" key="1">
    <citation type="submission" date="2020-11" db="EMBL/GenBank/DDBJ databases">
        <authorList>
            <consortium name="DOE Joint Genome Institute"/>
            <person name="Ahrendt S."/>
            <person name="Riley R."/>
            <person name="Andreopoulos W."/>
            <person name="Labutti K."/>
            <person name="Pangilinan J."/>
            <person name="Ruiz-Duenas F.J."/>
            <person name="Barrasa J.M."/>
            <person name="Sanchez-Garcia M."/>
            <person name="Camarero S."/>
            <person name="Miyauchi S."/>
            <person name="Serrano A."/>
            <person name="Linde D."/>
            <person name="Babiker R."/>
            <person name="Drula E."/>
            <person name="Ayuso-Fernandez I."/>
            <person name="Pacheco R."/>
            <person name="Padilla G."/>
            <person name="Ferreira P."/>
            <person name="Barriuso J."/>
            <person name="Kellner H."/>
            <person name="Castanera R."/>
            <person name="Alfaro M."/>
            <person name="Ramirez L."/>
            <person name="Pisabarro A.G."/>
            <person name="Kuo A."/>
            <person name="Tritt A."/>
            <person name="Lipzen A."/>
            <person name="He G."/>
            <person name="Yan M."/>
            <person name="Ng V."/>
            <person name="Cullen D."/>
            <person name="Martin F."/>
            <person name="Rosso M.-N."/>
            <person name="Henrissat B."/>
            <person name="Hibbett D."/>
            <person name="Martinez A.T."/>
            <person name="Grigoriev I.V."/>
        </authorList>
    </citation>
    <scope>NUCLEOTIDE SEQUENCE</scope>
    <source>
        <strain evidence="2">AH 40177</strain>
    </source>
</reference>
<keyword evidence="3" id="KW-1185">Reference proteome</keyword>
<proteinExistence type="predicted"/>
<organism evidence="2 3">
    <name type="scientific">Rhodocollybia butyracea</name>
    <dbReference type="NCBI Taxonomy" id="206335"/>
    <lineage>
        <taxon>Eukaryota</taxon>
        <taxon>Fungi</taxon>
        <taxon>Dikarya</taxon>
        <taxon>Basidiomycota</taxon>
        <taxon>Agaricomycotina</taxon>
        <taxon>Agaricomycetes</taxon>
        <taxon>Agaricomycetidae</taxon>
        <taxon>Agaricales</taxon>
        <taxon>Marasmiineae</taxon>
        <taxon>Omphalotaceae</taxon>
        <taxon>Rhodocollybia</taxon>
    </lineage>
</organism>
<dbReference type="Proteomes" id="UP000772434">
    <property type="component" value="Unassembled WGS sequence"/>
</dbReference>
<protein>
    <submittedName>
        <fullName evidence="2">Uncharacterized protein</fullName>
    </submittedName>
</protein>
<comment type="caution">
    <text evidence="2">The sequence shown here is derived from an EMBL/GenBank/DDBJ whole genome shotgun (WGS) entry which is preliminary data.</text>
</comment>
<feature type="region of interest" description="Disordered" evidence="1">
    <location>
        <begin position="121"/>
        <end position="140"/>
    </location>
</feature>
<gene>
    <name evidence="2" type="ORF">BDP27DRAFT_1184693</name>
</gene>
<accession>A0A9P5PBY5</accession>
<evidence type="ECO:0000313" key="2">
    <source>
        <dbReference type="EMBL" id="KAF9060352.1"/>
    </source>
</evidence>
<feature type="non-terminal residue" evidence="2">
    <location>
        <position position="1"/>
    </location>
</feature>
<dbReference type="OrthoDB" id="2634326at2759"/>
<evidence type="ECO:0000313" key="3">
    <source>
        <dbReference type="Proteomes" id="UP000772434"/>
    </source>
</evidence>
<name>A0A9P5PBY5_9AGAR</name>
<sequence length="140" mass="15387">IGAFTEDLDHLDVLFYAGVPVWFVRSVSKTPEARIDKVVPLTSEDFRQRILLASGHSLDCRDAIPACRVVYDGLAAKPERYIAMAAYIRSLFNYSSLFGSSEPRSSTSLMNAHNALPSSSALPISSSSTNRAQYRAQPCE</sequence>
<dbReference type="AlphaFoldDB" id="A0A9P5PBY5"/>
<evidence type="ECO:0000256" key="1">
    <source>
        <dbReference type="SAM" id="MobiDB-lite"/>
    </source>
</evidence>
<feature type="non-terminal residue" evidence="2">
    <location>
        <position position="140"/>
    </location>
</feature>
<dbReference type="EMBL" id="JADNRY010000248">
    <property type="protein sequence ID" value="KAF9060352.1"/>
    <property type="molecule type" value="Genomic_DNA"/>
</dbReference>